<feature type="signal peptide" evidence="1">
    <location>
        <begin position="1"/>
        <end position="19"/>
    </location>
</feature>
<evidence type="ECO:0000313" key="6">
    <source>
        <dbReference type="Proteomes" id="UP001331691"/>
    </source>
</evidence>
<dbReference type="PROSITE" id="PS50983">
    <property type="entry name" value="FE_B12_PBP"/>
    <property type="match status" value="1"/>
</dbReference>
<reference evidence="4 5" key="1">
    <citation type="submission" date="2018-10" db="EMBL/GenBank/DDBJ databases">
        <title>Horizontal transference of carbapenem resistance between Klebsiella pneumoniae and Kluyvera ascorbata during abdominal infection: a case report.</title>
        <authorList>
            <person name="Raro O.H.F."/>
            <person name="Lima-Morales D."/>
            <person name="Barth A.L."/>
            <person name="Paim T.G.S."/>
            <person name="Mott M.P."/>
            <person name="Riche C.V.W."/>
            <person name="Teixeira U.F."/>
            <person name="Waechter F."/>
            <person name="Dias C.A.G."/>
        </authorList>
    </citation>
    <scope>NUCLEOTIDE SEQUENCE [LARGE SCALE GENOMIC DNA]</scope>
    <source>
        <strain evidence="4 5">OT2</strain>
    </source>
</reference>
<dbReference type="Pfam" id="PF01497">
    <property type="entry name" value="Peripla_BP_2"/>
    <property type="match status" value="1"/>
</dbReference>
<protein>
    <submittedName>
        <fullName evidence="4">Hemin ABC transporter substrate-binding protein</fullName>
    </submittedName>
</protein>
<organism evidence="4 5">
    <name type="scientific">Kluyvera ascorbata</name>
    <dbReference type="NCBI Taxonomy" id="51288"/>
    <lineage>
        <taxon>Bacteria</taxon>
        <taxon>Pseudomonadati</taxon>
        <taxon>Pseudomonadota</taxon>
        <taxon>Gammaproteobacteria</taxon>
        <taxon>Enterobacterales</taxon>
        <taxon>Enterobacteriaceae</taxon>
        <taxon>Kluyvera</taxon>
    </lineage>
</organism>
<dbReference type="PANTHER" id="PTHR30535">
    <property type="entry name" value="VITAMIN B12-BINDING PROTEIN"/>
    <property type="match status" value="1"/>
</dbReference>
<feature type="domain" description="Fe/B12 periplasmic-binding" evidence="2">
    <location>
        <begin position="22"/>
        <end position="273"/>
    </location>
</feature>
<dbReference type="OrthoDB" id="9797736at2"/>
<dbReference type="Proteomes" id="UP001331691">
    <property type="component" value="Unassembled WGS sequence"/>
</dbReference>
<dbReference type="AlphaFoldDB" id="A0A378GJU2"/>
<dbReference type="CDD" id="cd01149">
    <property type="entry name" value="HutB"/>
    <property type="match status" value="1"/>
</dbReference>
<dbReference type="InterPro" id="IPR002491">
    <property type="entry name" value="ABC_transptr_periplasmic_BD"/>
</dbReference>
<dbReference type="Gene3D" id="3.40.50.1980">
    <property type="entry name" value="Nitrogenase molybdenum iron protein domain"/>
    <property type="match status" value="2"/>
</dbReference>
<feature type="chain" id="PRO_5044586378" evidence="1">
    <location>
        <begin position="20"/>
        <end position="273"/>
    </location>
</feature>
<dbReference type="EMBL" id="RHFN01000004">
    <property type="protein sequence ID" value="ROU16506.1"/>
    <property type="molecule type" value="Genomic_DNA"/>
</dbReference>
<dbReference type="EMBL" id="JAZKKV010000001">
    <property type="protein sequence ID" value="MEE9656973.1"/>
    <property type="molecule type" value="Genomic_DNA"/>
</dbReference>
<reference evidence="3 6" key="2">
    <citation type="submission" date="2023-10" db="EMBL/GenBank/DDBJ databases">
        <title>Wastewater isolates of ESBL- and carbapenemase-producing Gram-negative bacteria from New Zealand.</title>
        <authorList>
            <person name="Straub C."/>
            <person name="Weaver L."/>
            <person name="Cornelius A."/>
            <person name="Mcgill E."/>
            <person name="Dyet K."/>
            <person name="White L."/>
            <person name="Pattis I."/>
        </authorList>
    </citation>
    <scope>NUCLEOTIDE SEQUENCE [LARGE SCALE GENOMIC DNA]</scope>
    <source>
        <strain evidence="3 6">ESBL09</strain>
    </source>
</reference>
<proteinExistence type="predicted"/>
<name>A0A378GJU2_9ENTR</name>
<evidence type="ECO:0000313" key="5">
    <source>
        <dbReference type="Proteomes" id="UP000268051"/>
    </source>
</evidence>
<evidence type="ECO:0000313" key="3">
    <source>
        <dbReference type="EMBL" id="MEE9656973.1"/>
    </source>
</evidence>
<dbReference type="PANTHER" id="PTHR30535:SF4">
    <property type="entry name" value="HEMIN-BINDING PERIPLASMIC PROTEIN HMUT"/>
    <property type="match status" value="1"/>
</dbReference>
<sequence>MRCLLALIAAFPLMAFSAAQERLVTLGGDVTEIVYALGAKSALVARDSTSQWPPEAAALPDVGYLRQLSTEGILSLRPTLVLASSQAQPSLVLQKVEGSKVKVVNVPGGYDAAAMDSKVKVIADALGKQPQGDALRKTLHDEMANIPSQPLNKRVLFILSHGGSGALVAGQQTAADGAIKLAGLQNAMQGFDHYRTMSQEGVIASLPDLVVISADGLKGMGGEAALWKLPGLAQTPAGRNKQVLVIDDMALLGFGPRTPQALQQLRQKAEQLH</sequence>
<dbReference type="InterPro" id="IPR050902">
    <property type="entry name" value="ABC_Transporter_SBP"/>
</dbReference>
<dbReference type="Proteomes" id="UP000268051">
    <property type="component" value="Unassembled WGS sequence"/>
</dbReference>
<comment type="caution">
    <text evidence="4">The sequence shown here is derived from an EMBL/GenBank/DDBJ whole genome shotgun (WGS) entry which is preliminary data.</text>
</comment>
<gene>
    <name evidence="4" type="ORF">EB837_05240</name>
    <name evidence="3" type="ORF">V4836_23175</name>
</gene>
<evidence type="ECO:0000313" key="4">
    <source>
        <dbReference type="EMBL" id="ROU16506.1"/>
    </source>
</evidence>
<keyword evidence="6" id="KW-1185">Reference proteome</keyword>
<accession>A0A378GJU2</accession>
<keyword evidence="1" id="KW-0732">Signal</keyword>
<evidence type="ECO:0000259" key="2">
    <source>
        <dbReference type="PROSITE" id="PS50983"/>
    </source>
</evidence>
<dbReference type="RefSeq" id="WP_035892590.1">
    <property type="nucleotide sequence ID" value="NZ_AP022665.1"/>
</dbReference>
<evidence type="ECO:0000256" key="1">
    <source>
        <dbReference type="SAM" id="SignalP"/>
    </source>
</evidence>
<dbReference type="SUPFAM" id="SSF53807">
    <property type="entry name" value="Helical backbone' metal receptor"/>
    <property type="match status" value="1"/>
</dbReference>